<reference evidence="5 6" key="1">
    <citation type="submission" date="2018-06" db="EMBL/GenBank/DDBJ databases">
        <authorList>
            <consortium name="Pathogen Informatics"/>
            <person name="Doyle S."/>
        </authorList>
    </citation>
    <scope>NUCLEOTIDE SEQUENCE [LARGE SCALE GENOMIC DNA]</scope>
    <source>
        <strain evidence="5 6">NCTC7807</strain>
    </source>
</reference>
<dbReference type="InterPro" id="IPR050519">
    <property type="entry name" value="Glycosyltransf_28_UgtP"/>
</dbReference>
<dbReference type="AlphaFoldDB" id="A0A380P5Z8"/>
<accession>A0A380P5Z8</accession>
<proteinExistence type="inferred from homology"/>
<dbReference type="GO" id="GO:0016020">
    <property type="term" value="C:membrane"/>
    <property type="evidence" value="ECO:0007669"/>
    <property type="project" value="GOC"/>
</dbReference>
<sequence>MGGPRVLLLGASMGAGHDAVCAELARRLRARGATAEICDVLTLLPPAAGPALRAFYRGTVRHAPTLYAAIYALFLSPGDGPRPGSAPLAATARNRLLSRVRAFRPDLVVPAFHLAAQITGRLRTEGALSTPASVFVTDFAVHRGWLHPGNDLYVCLTERGATTARAATGRPAAVSGPVVDPSFHRAADHSGDLGATAPRVPAGPPPVLLSTGAWGVGTHTVSTARLLAGHGCRPVLLCGRDERLRRRAARVPGALALGWTDDMPGLMASARLLVDNAAGQTAAQALAAGVPVVTWRPLPGHGLAGARSMAAAGLTTYARDRGELLAAVGRLLGPGPERTGQVERGRGAFTADAVDLLTRPVR</sequence>
<organism evidence="5 6">
    <name type="scientific">Streptomyces griseus</name>
    <dbReference type="NCBI Taxonomy" id="1911"/>
    <lineage>
        <taxon>Bacteria</taxon>
        <taxon>Bacillati</taxon>
        <taxon>Actinomycetota</taxon>
        <taxon>Actinomycetes</taxon>
        <taxon>Kitasatosporales</taxon>
        <taxon>Streptomycetaceae</taxon>
        <taxon>Streptomyces</taxon>
    </lineage>
</organism>
<keyword evidence="2 5" id="KW-0328">Glycosyltransferase</keyword>
<name>A0A380P5Z8_STRGR</name>
<evidence type="ECO:0000256" key="2">
    <source>
        <dbReference type="ARBA" id="ARBA00022676"/>
    </source>
</evidence>
<dbReference type="Gene3D" id="3.40.50.2000">
    <property type="entry name" value="Glycogen Phosphorylase B"/>
    <property type="match status" value="1"/>
</dbReference>
<evidence type="ECO:0000256" key="1">
    <source>
        <dbReference type="ARBA" id="ARBA00006962"/>
    </source>
</evidence>
<dbReference type="GO" id="GO:0009247">
    <property type="term" value="P:glycolipid biosynthetic process"/>
    <property type="evidence" value="ECO:0007669"/>
    <property type="project" value="InterPro"/>
</dbReference>
<protein>
    <submittedName>
        <fullName evidence="5">Monogalactosyldiacylglycerol synthase</fullName>
        <ecNumber evidence="5">2.4.1.-</ecNumber>
    </submittedName>
</protein>
<dbReference type="PANTHER" id="PTHR43025:SF3">
    <property type="entry name" value="MONOGALACTOSYLDIACYLGLYCEROL SYNTHASE 1, CHLOROPLASTIC"/>
    <property type="match status" value="1"/>
</dbReference>
<dbReference type="Proteomes" id="UP000254150">
    <property type="component" value="Unassembled WGS sequence"/>
</dbReference>
<dbReference type="GeneID" id="95073658"/>
<dbReference type="PANTHER" id="PTHR43025">
    <property type="entry name" value="MONOGALACTOSYLDIACYLGLYCEROL SYNTHASE"/>
    <property type="match status" value="1"/>
</dbReference>
<dbReference type="Pfam" id="PF06925">
    <property type="entry name" value="MGDG_synth"/>
    <property type="match status" value="1"/>
</dbReference>
<dbReference type="GO" id="GO:0016758">
    <property type="term" value="F:hexosyltransferase activity"/>
    <property type="evidence" value="ECO:0007669"/>
    <property type="project" value="InterPro"/>
</dbReference>
<comment type="similarity">
    <text evidence="1">Belongs to the glycosyltransferase 28 family.</text>
</comment>
<dbReference type="EMBL" id="UHID01000007">
    <property type="protein sequence ID" value="SUP60535.1"/>
    <property type="molecule type" value="Genomic_DNA"/>
</dbReference>
<dbReference type="SUPFAM" id="SSF53756">
    <property type="entry name" value="UDP-Glycosyltransferase/glycogen phosphorylase"/>
    <property type="match status" value="1"/>
</dbReference>
<dbReference type="InterPro" id="IPR009695">
    <property type="entry name" value="Diacylglyc_glucosyltr_N"/>
</dbReference>
<gene>
    <name evidence="5" type="primary">ugtP</name>
    <name evidence="5" type="ORF">NCTC7807_04606</name>
</gene>
<feature type="domain" description="Diacylglycerol glucosyltransferase N-terminal" evidence="4">
    <location>
        <begin position="17"/>
        <end position="165"/>
    </location>
</feature>
<dbReference type="EC" id="2.4.1.-" evidence="5"/>
<evidence type="ECO:0000313" key="6">
    <source>
        <dbReference type="Proteomes" id="UP000254150"/>
    </source>
</evidence>
<evidence type="ECO:0000256" key="3">
    <source>
        <dbReference type="ARBA" id="ARBA00022679"/>
    </source>
</evidence>
<evidence type="ECO:0000259" key="4">
    <source>
        <dbReference type="Pfam" id="PF06925"/>
    </source>
</evidence>
<keyword evidence="3 5" id="KW-0808">Transferase</keyword>
<evidence type="ECO:0000313" key="5">
    <source>
        <dbReference type="EMBL" id="SUP60535.1"/>
    </source>
</evidence>
<dbReference type="RefSeq" id="WP_115069374.1">
    <property type="nucleotide sequence ID" value="NZ_UHID01000007.1"/>
</dbReference>